<name>A0A1T4KW54_9FIRM</name>
<dbReference type="EMBL" id="FUWM01000007">
    <property type="protein sequence ID" value="SJZ46593.1"/>
    <property type="molecule type" value="Genomic_DNA"/>
</dbReference>
<feature type="transmembrane region" description="Helical" evidence="1">
    <location>
        <begin position="39"/>
        <end position="55"/>
    </location>
</feature>
<dbReference type="RefSeq" id="WP_078809403.1">
    <property type="nucleotide sequence ID" value="NZ_FUWM01000007.1"/>
</dbReference>
<feature type="transmembrane region" description="Helical" evidence="1">
    <location>
        <begin position="7"/>
        <end position="27"/>
    </location>
</feature>
<dbReference type="Proteomes" id="UP000190625">
    <property type="component" value="Unassembled WGS sequence"/>
</dbReference>
<dbReference type="OrthoDB" id="9939719at2"/>
<gene>
    <name evidence="2" type="ORF">SAMN02745118_00906</name>
</gene>
<reference evidence="3" key="1">
    <citation type="submission" date="2017-02" db="EMBL/GenBank/DDBJ databases">
        <authorList>
            <person name="Varghese N."/>
            <person name="Submissions S."/>
        </authorList>
    </citation>
    <scope>NUCLEOTIDE SEQUENCE [LARGE SCALE GENOMIC DNA]</scope>
    <source>
        <strain evidence="3">ATCC BAA-73</strain>
    </source>
</reference>
<keyword evidence="1" id="KW-0472">Membrane</keyword>
<evidence type="ECO:0000313" key="3">
    <source>
        <dbReference type="Proteomes" id="UP000190625"/>
    </source>
</evidence>
<sequence length="66" mass="7313">MVARKALINICIFFMILATIFLTVGIIFSLTNDSLETKVLPFLGTIICLLFALLAKPTGRIKSRNL</sequence>
<protein>
    <submittedName>
        <fullName evidence="2">Uncharacterized protein</fullName>
    </submittedName>
</protein>
<keyword evidence="1" id="KW-0812">Transmembrane</keyword>
<accession>A0A1T4KW54</accession>
<dbReference type="STRING" id="142842.SAMN02745118_00906"/>
<keyword evidence="3" id="KW-1185">Reference proteome</keyword>
<dbReference type="AlphaFoldDB" id="A0A1T4KW54"/>
<keyword evidence="1" id="KW-1133">Transmembrane helix</keyword>
<evidence type="ECO:0000256" key="1">
    <source>
        <dbReference type="SAM" id="Phobius"/>
    </source>
</evidence>
<organism evidence="2 3">
    <name type="scientific">Selenihalanaerobacter shriftii</name>
    <dbReference type="NCBI Taxonomy" id="142842"/>
    <lineage>
        <taxon>Bacteria</taxon>
        <taxon>Bacillati</taxon>
        <taxon>Bacillota</taxon>
        <taxon>Clostridia</taxon>
        <taxon>Halanaerobiales</taxon>
        <taxon>Halobacteroidaceae</taxon>
        <taxon>Selenihalanaerobacter</taxon>
    </lineage>
</organism>
<evidence type="ECO:0000313" key="2">
    <source>
        <dbReference type="EMBL" id="SJZ46593.1"/>
    </source>
</evidence>
<proteinExistence type="predicted"/>